<evidence type="ECO:0000313" key="2">
    <source>
        <dbReference type="EMBL" id="MBP1919896.1"/>
    </source>
</evidence>
<name>A0ABS4G5T8_9CLOT</name>
<evidence type="ECO:0000313" key="3">
    <source>
        <dbReference type="Proteomes" id="UP001519271"/>
    </source>
</evidence>
<dbReference type="EMBL" id="JAGGKC010000021">
    <property type="protein sequence ID" value="MBP1919896.1"/>
    <property type="molecule type" value="Genomic_DNA"/>
</dbReference>
<organism evidence="2 3">
    <name type="scientific">Youngiibacter multivorans</name>
    <dbReference type="NCBI Taxonomy" id="937251"/>
    <lineage>
        <taxon>Bacteria</taxon>
        <taxon>Bacillati</taxon>
        <taxon>Bacillota</taxon>
        <taxon>Clostridia</taxon>
        <taxon>Eubacteriales</taxon>
        <taxon>Clostridiaceae</taxon>
        <taxon>Youngiibacter</taxon>
    </lineage>
</organism>
<keyword evidence="1" id="KW-0472">Membrane</keyword>
<feature type="transmembrane region" description="Helical" evidence="1">
    <location>
        <begin position="37"/>
        <end position="60"/>
    </location>
</feature>
<protein>
    <submittedName>
        <fullName evidence="2">Uncharacterized protein</fullName>
    </submittedName>
</protein>
<dbReference type="RefSeq" id="WP_209460082.1">
    <property type="nucleotide sequence ID" value="NZ_JAGGKC010000021.1"/>
</dbReference>
<keyword evidence="3" id="KW-1185">Reference proteome</keyword>
<keyword evidence="1" id="KW-0812">Transmembrane</keyword>
<accession>A0ABS4G5T8</accession>
<gene>
    <name evidence="2" type="ORF">J2Z34_002392</name>
</gene>
<proteinExistence type="predicted"/>
<dbReference type="Proteomes" id="UP001519271">
    <property type="component" value="Unassembled WGS sequence"/>
</dbReference>
<comment type="caution">
    <text evidence="2">The sequence shown here is derived from an EMBL/GenBank/DDBJ whole genome shotgun (WGS) entry which is preliminary data.</text>
</comment>
<keyword evidence="1" id="KW-1133">Transmembrane helix</keyword>
<reference evidence="2 3" key="1">
    <citation type="submission" date="2021-03" db="EMBL/GenBank/DDBJ databases">
        <title>Genomic Encyclopedia of Type Strains, Phase IV (KMG-IV): sequencing the most valuable type-strain genomes for metagenomic binning, comparative biology and taxonomic classification.</title>
        <authorList>
            <person name="Goeker M."/>
        </authorList>
    </citation>
    <scope>NUCLEOTIDE SEQUENCE [LARGE SCALE GENOMIC DNA]</scope>
    <source>
        <strain evidence="2 3">DSM 6139</strain>
    </source>
</reference>
<evidence type="ECO:0000256" key="1">
    <source>
        <dbReference type="SAM" id="Phobius"/>
    </source>
</evidence>
<sequence length="66" mass="7170">MDKIKRLTAHVGIILSGIILVFYIIDLFNAKSLFMDSAASQGAALVLSVISISMAIMILGMTRQKE</sequence>
<feature type="transmembrane region" description="Helical" evidence="1">
    <location>
        <begin position="7"/>
        <end position="25"/>
    </location>
</feature>